<dbReference type="Pfam" id="PF06429">
    <property type="entry name" value="Flg_bbr_C"/>
    <property type="match status" value="1"/>
</dbReference>
<dbReference type="InterPro" id="IPR010930">
    <property type="entry name" value="Flg_bb/hook_C_dom"/>
</dbReference>
<name>A0A147K499_9BACI</name>
<comment type="similarity">
    <text evidence="1 2">Belongs to the flagella basal body rod proteins family.</text>
</comment>
<feature type="domain" description="Flagellar basal body rod protein N-terminal" evidence="3">
    <location>
        <begin position="5"/>
        <end position="35"/>
    </location>
</feature>
<organism evidence="6 7">
    <name type="scientific">Bacillus coahuilensis p1.1.43</name>
    <dbReference type="NCBI Taxonomy" id="1150625"/>
    <lineage>
        <taxon>Bacteria</taxon>
        <taxon>Bacillati</taxon>
        <taxon>Bacillota</taxon>
        <taxon>Bacilli</taxon>
        <taxon>Bacillales</taxon>
        <taxon>Bacillaceae</taxon>
        <taxon>Bacillus</taxon>
    </lineage>
</organism>
<dbReference type="GO" id="GO:0071978">
    <property type="term" value="P:bacterial-type flagellum-dependent swarming motility"/>
    <property type="evidence" value="ECO:0007669"/>
    <property type="project" value="TreeGrafter"/>
</dbReference>
<dbReference type="NCBIfam" id="TIGR03506">
    <property type="entry name" value="FlgEFG_subfam"/>
    <property type="match status" value="1"/>
</dbReference>
<comment type="caution">
    <text evidence="6">The sequence shown here is derived from an EMBL/GenBank/DDBJ whole genome shotgun (WGS) entry which is preliminary data.</text>
</comment>
<comment type="subcellular location">
    <subcellularLocation>
        <location evidence="2">Bacterial flagellum basal body</location>
    </subcellularLocation>
</comment>
<keyword evidence="2" id="KW-0975">Bacterial flagellum</keyword>
<dbReference type="InterPro" id="IPR001444">
    <property type="entry name" value="Flag_bb_rod_N"/>
</dbReference>
<keyword evidence="6" id="KW-0282">Flagellum</keyword>
<feature type="domain" description="Flagellar basal-body/hook protein C-terminal" evidence="4">
    <location>
        <begin position="233"/>
        <end position="276"/>
    </location>
</feature>
<proteinExistence type="inferred from homology"/>
<evidence type="ECO:0000256" key="1">
    <source>
        <dbReference type="ARBA" id="ARBA00009677"/>
    </source>
</evidence>
<dbReference type="InterPro" id="IPR053967">
    <property type="entry name" value="LlgE_F_G-like_D1"/>
</dbReference>
<evidence type="ECO:0000256" key="2">
    <source>
        <dbReference type="RuleBase" id="RU362116"/>
    </source>
</evidence>
<evidence type="ECO:0000313" key="7">
    <source>
        <dbReference type="Proteomes" id="UP000074108"/>
    </source>
</evidence>
<dbReference type="InterPro" id="IPR037925">
    <property type="entry name" value="FlgE/F/G-like"/>
</dbReference>
<dbReference type="OrthoDB" id="9804559at2"/>
<accession>A0A147K499</accession>
<keyword evidence="6" id="KW-0966">Cell projection</keyword>
<dbReference type="EMBL" id="LDYG01000053">
    <property type="protein sequence ID" value="KUP04136.1"/>
    <property type="molecule type" value="Genomic_DNA"/>
</dbReference>
<evidence type="ECO:0000259" key="3">
    <source>
        <dbReference type="Pfam" id="PF00460"/>
    </source>
</evidence>
<dbReference type="GO" id="GO:0009425">
    <property type="term" value="C:bacterial-type flagellum basal body"/>
    <property type="evidence" value="ECO:0007669"/>
    <property type="project" value="UniProtKB-SubCell"/>
</dbReference>
<sequence length="279" mass="30538">MNRIMNVATNTMAQLQQHLDVISHNVANVDTNGYKAQNARFSEMLVQQFDNQKNPANEIGRLTPNGLRLGVGAGIGQIQMNTSQGALQSTGRSLDFILQNQTHYFKVLNQSGGQSEVNYSRSGAFYLSPLNDDTAMLTDANGNPILNSDDQPITIPGDATSFYPDQNGVLVVETPRGQERIELGVVSIQKPQFLESKGGNLVGLPTNFNQLDVDANTILTDLNGANRAEISVKQGFIEKSNVDLSKELTDMINVQRSYQFQARTISMADQMMGLVNGIR</sequence>
<dbReference type="RefSeq" id="WP_010175625.1">
    <property type="nucleotide sequence ID" value="NZ_LDYG01000053.1"/>
</dbReference>
<dbReference type="SUPFAM" id="SSF117143">
    <property type="entry name" value="Flagellar hook protein flgE"/>
    <property type="match status" value="1"/>
</dbReference>
<dbReference type="AlphaFoldDB" id="A0A147K499"/>
<dbReference type="PATRIC" id="fig|1150625.3.peg.3408"/>
<dbReference type="Pfam" id="PF00460">
    <property type="entry name" value="Flg_bb_rod"/>
    <property type="match status" value="1"/>
</dbReference>
<dbReference type="Proteomes" id="UP000074108">
    <property type="component" value="Unassembled WGS sequence"/>
</dbReference>
<dbReference type="InterPro" id="IPR020013">
    <property type="entry name" value="Flagellar_FlgE/F/G"/>
</dbReference>
<dbReference type="Pfam" id="PF22692">
    <property type="entry name" value="LlgE_F_G_D1"/>
    <property type="match status" value="1"/>
</dbReference>
<dbReference type="PANTHER" id="PTHR30435">
    <property type="entry name" value="FLAGELLAR PROTEIN"/>
    <property type="match status" value="1"/>
</dbReference>
<keyword evidence="6" id="KW-0969">Cilium</keyword>
<evidence type="ECO:0000259" key="4">
    <source>
        <dbReference type="Pfam" id="PF06429"/>
    </source>
</evidence>
<keyword evidence="7" id="KW-1185">Reference proteome</keyword>
<protein>
    <submittedName>
        <fullName evidence="6">Flagellar basal body rod protein FlgG</fullName>
    </submittedName>
</protein>
<evidence type="ECO:0000259" key="5">
    <source>
        <dbReference type="Pfam" id="PF22692"/>
    </source>
</evidence>
<feature type="domain" description="Flagellar hook protein FlgE/F/G-like D1" evidence="5">
    <location>
        <begin position="103"/>
        <end position="170"/>
    </location>
</feature>
<reference evidence="6 7" key="1">
    <citation type="journal article" date="2016" name="Front. Microbiol.">
        <title>Microevolution Analysis of Bacillus coahuilensis Unveils Differences in Phosphorus Acquisition Strategies and Their Regulation.</title>
        <authorList>
            <person name="Gomez-Lunar Z."/>
            <person name="Hernandez-Gonzalez I."/>
            <person name="Rodriguez-Torres M.D."/>
            <person name="Souza V."/>
            <person name="Olmedo-Alvarez G."/>
        </authorList>
    </citation>
    <scope>NUCLEOTIDE SEQUENCE [LARGE SCALE GENOMIC DNA]</scope>
    <source>
        <strain evidence="7">p1.1.43</strain>
    </source>
</reference>
<dbReference type="PANTHER" id="PTHR30435:SF19">
    <property type="entry name" value="FLAGELLAR BASAL-BODY ROD PROTEIN FLGG"/>
    <property type="match status" value="1"/>
</dbReference>
<evidence type="ECO:0000313" key="6">
    <source>
        <dbReference type="EMBL" id="KUP04136.1"/>
    </source>
</evidence>
<dbReference type="STRING" id="1150625.Q75_16240"/>
<gene>
    <name evidence="6" type="ORF">Q75_16240</name>
</gene>